<protein>
    <submittedName>
        <fullName evidence="2">GNAT family protein</fullName>
        <ecNumber evidence="2">2.-.-.-</ecNumber>
    </submittedName>
</protein>
<dbReference type="InterPro" id="IPR016181">
    <property type="entry name" value="Acyl_CoA_acyltransferase"/>
</dbReference>
<dbReference type="GO" id="GO:0016740">
    <property type="term" value="F:transferase activity"/>
    <property type="evidence" value="ECO:0007669"/>
    <property type="project" value="UniProtKB-KW"/>
</dbReference>
<dbReference type="InterPro" id="IPR000182">
    <property type="entry name" value="GNAT_dom"/>
</dbReference>
<evidence type="ECO:0000313" key="3">
    <source>
        <dbReference type="Proteomes" id="UP001251870"/>
    </source>
</evidence>
<dbReference type="Gene3D" id="3.40.630.30">
    <property type="match status" value="1"/>
</dbReference>
<dbReference type="EC" id="2.-.-.-" evidence="2"/>
<reference evidence="2 3" key="1">
    <citation type="submission" date="2023-09" db="EMBL/GenBank/DDBJ databases">
        <title>Description of three actinobacteria isolated from air of manufacturing shop in a pharmaceutical factory.</title>
        <authorList>
            <person name="Zhang D.-F."/>
        </authorList>
    </citation>
    <scope>NUCLEOTIDE SEQUENCE [LARGE SCALE GENOMIC DNA]</scope>
    <source>
        <strain evidence="2 3">LY-0111</strain>
    </source>
</reference>
<proteinExistence type="predicted"/>
<dbReference type="Proteomes" id="UP001251870">
    <property type="component" value="Unassembled WGS sequence"/>
</dbReference>
<dbReference type="InterPro" id="IPR051531">
    <property type="entry name" value="N-acetyltransferase"/>
</dbReference>
<evidence type="ECO:0000313" key="2">
    <source>
        <dbReference type="EMBL" id="MDR8020056.1"/>
    </source>
</evidence>
<organism evidence="2 3">
    <name type="scientific">Nesterenkonia aerolata</name>
    <dbReference type="NCBI Taxonomy" id="3074079"/>
    <lineage>
        <taxon>Bacteria</taxon>
        <taxon>Bacillati</taxon>
        <taxon>Actinomycetota</taxon>
        <taxon>Actinomycetes</taxon>
        <taxon>Micrococcales</taxon>
        <taxon>Micrococcaceae</taxon>
        <taxon>Nesterenkonia</taxon>
    </lineage>
</organism>
<evidence type="ECO:0000259" key="1">
    <source>
        <dbReference type="Pfam" id="PF13302"/>
    </source>
</evidence>
<keyword evidence="3" id="KW-1185">Reference proteome</keyword>
<name>A0ABU2DU59_9MICC</name>
<sequence>MTSGNGAIGEDVAGAGRHRYSIRVGDSQQSLEEIWPPFGLRIESPRLVLRVVREADFPDYVAAATSGIVRADRNPFVSPWNEKTSEELVRSSLPWLWSTRGRIGPDDWYLMFAVFLKDSPGEEGQGKEASGNEAPGERLIGMQDCSASQWQTLRQISSGSWLRADEQGKGYGREMRAAMLLWAIDHFGAQVAVSGAYQWNDASQRVSRALGYRITGSRRVVDAHGSVEREDRFELQAEDFARPEWSVQVSGSARLASFFDGDFAPSYEPYDEHHAEPS</sequence>
<dbReference type="SUPFAM" id="SSF55729">
    <property type="entry name" value="Acyl-CoA N-acyltransferases (Nat)"/>
    <property type="match status" value="1"/>
</dbReference>
<feature type="domain" description="N-acetyltransferase" evidence="1">
    <location>
        <begin position="46"/>
        <end position="213"/>
    </location>
</feature>
<dbReference type="PANTHER" id="PTHR43792">
    <property type="entry name" value="GNAT FAMILY, PUTATIVE (AFU_ORTHOLOGUE AFUA_3G00765)-RELATED-RELATED"/>
    <property type="match status" value="1"/>
</dbReference>
<gene>
    <name evidence="2" type="ORF">RIL96_10820</name>
</gene>
<dbReference type="EMBL" id="JAVKGR010000015">
    <property type="protein sequence ID" value="MDR8020056.1"/>
    <property type="molecule type" value="Genomic_DNA"/>
</dbReference>
<accession>A0ABU2DU59</accession>
<dbReference type="Pfam" id="PF13302">
    <property type="entry name" value="Acetyltransf_3"/>
    <property type="match status" value="1"/>
</dbReference>
<keyword evidence="2" id="KW-0808">Transferase</keyword>
<dbReference type="PANTHER" id="PTHR43792:SF16">
    <property type="entry name" value="N-ACETYLTRANSFERASE DOMAIN-CONTAINING PROTEIN"/>
    <property type="match status" value="1"/>
</dbReference>
<comment type="caution">
    <text evidence="2">The sequence shown here is derived from an EMBL/GenBank/DDBJ whole genome shotgun (WGS) entry which is preliminary data.</text>
</comment>